<dbReference type="InterPro" id="IPR036823">
    <property type="entry name" value="Ribosomal_uS7_dom_sf"/>
</dbReference>
<dbReference type="Gene3D" id="1.10.455.10">
    <property type="entry name" value="Ribosomal protein S7 domain"/>
    <property type="match status" value="1"/>
</dbReference>
<comment type="similarity">
    <text evidence="1 6">Belongs to the universal ribosomal protein uS7 family.</text>
</comment>
<feature type="domain" description="Small ribosomal subunit protein uS7" evidence="8">
    <location>
        <begin position="6"/>
        <end position="158"/>
    </location>
</feature>
<evidence type="ECO:0000256" key="2">
    <source>
        <dbReference type="ARBA" id="ARBA00022730"/>
    </source>
</evidence>
<dbReference type="PANTHER" id="PTHR11205">
    <property type="entry name" value="RIBOSOMAL PROTEIN S7"/>
    <property type="match status" value="1"/>
</dbReference>
<evidence type="ECO:0000256" key="5">
    <source>
        <dbReference type="ARBA" id="ARBA00023274"/>
    </source>
</evidence>
<name>A0A2H4R8D2_9EUKA</name>
<dbReference type="Pfam" id="PF00177">
    <property type="entry name" value="Ribosomal_S7"/>
    <property type="match status" value="1"/>
</dbReference>
<evidence type="ECO:0000256" key="7">
    <source>
        <dbReference type="RuleBase" id="RU003620"/>
    </source>
</evidence>
<dbReference type="GeneID" id="35199338"/>
<dbReference type="GO" id="GO:0015935">
    <property type="term" value="C:small ribosomal subunit"/>
    <property type="evidence" value="ECO:0007669"/>
    <property type="project" value="InterPro"/>
</dbReference>
<keyword evidence="9" id="KW-0496">Mitochondrion</keyword>
<dbReference type="NCBIfam" id="TIGR01029">
    <property type="entry name" value="rpsG_bact"/>
    <property type="match status" value="1"/>
</dbReference>
<keyword evidence="4 6" id="KW-0689">Ribosomal protein</keyword>
<evidence type="ECO:0000256" key="3">
    <source>
        <dbReference type="ARBA" id="ARBA00022884"/>
    </source>
</evidence>
<dbReference type="AlphaFoldDB" id="A0A2H4R8D2"/>
<dbReference type="EMBL" id="MG202008">
    <property type="protein sequence ID" value="ATY40909.1"/>
    <property type="molecule type" value="Genomic_DNA"/>
</dbReference>
<protein>
    <recommendedName>
        <fullName evidence="7">Ribosomal protein S7</fullName>
    </recommendedName>
</protein>
<dbReference type="InterPro" id="IPR023798">
    <property type="entry name" value="Ribosomal_uS7_dom"/>
</dbReference>
<dbReference type="InterPro" id="IPR000235">
    <property type="entry name" value="Ribosomal_uS7"/>
</dbReference>
<reference evidence="9" key="1">
    <citation type="journal article" date="2017" name="Curr. Biol.">
        <title>A New Lineage of Eukaryotes Illuminates Early Mitochondrial Genome Reduction.</title>
        <authorList>
            <person name="Janouskovec J."/>
            <person name="Tikhonenkov D.V."/>
            <person name="Burki F."/>
            <person name="Howe A.T."/>
            <person name="Rohwer F.L."/>
            <person name="Mylnikov A.P."/>
            <person name="Keeling P.J."/>
        </authorList>
    </citation>
    <scope>NUCLEOTIDE SEQUENCE</scope>
    <source>
        <strain evidence="9">TD-1</strain>
    </source>
</reference>
<evidence type="ECO:0000256" key="6">
    <source>
        <dbReference type="RuleBase" id="RU003619"/>
    </source>
</evidence>
<dbReference type="SUPFAM" id="SSF47973">
    <property type="entry name" value="Ribosomal protein S7"/>
    <property type="match status" value="1"/>
</dbReference>
<keyword evidence="5 6" id="KW-0687">Ribonucleoprotein</keyword>
<geneLocation type="mitochondrion" evidence="9"/>
<dbReference type="GO" id="GO:0006412">
    <property type="term" value="P:translation"/>
    <property type="evidence" value="ECO:0007669"/>
    <property type="project" value="InterPro"/>
</dbReference>
<sequence>MTAIPQSKITVDKETVESNLRKRLTNVLMRNGKKRLAERIIQGAFKRLALKLVSQFPDKPLKGRIAENQLLEEILEIARPRIEVRRRRIGANHHQIPVELPLRRQTSLALRWIIQSARSRSENTMEARLAGEFNDILLNEGITIRKRDELHKVAEANRAFSRFRWN</sequence>
<evidence type="ECO:0000256" key="1">
    <source>
        <dbReference type="ARBA" id="ARBA00007151"/>
    </source>
</evidence>
<dbReference type="RefSeq" id="YP_009446421.1">
    <property type="nucleotide sequence ID" value="NC_036491.1"/>
</dbReference>
<dbReference type="InterPro" id="IPR020606">
    <property type="entry name" value="Ribosomal_uS7_CS"/>
</dbReference>
<proteinExistence type="inferred from homology"/>
<accession>A0A2H4R8D2</accession>
<organism evidence="9">
    <name type="scientific">Ancoracysta twista</name>
    <dbReference type="NCBI Taxonomy" id="2044563"/>
    <lineage>
        <taxon>Eukaryota</taxon>
        <taxon>Provora</taxon>
        <taxon>Nebulidia</taxon>
        <taxon>Nebulidea</taxon>
        <taxon>Nebulidida</taxon>
        <taxon>Nebulidae</taxon>
    </lineage>
</organism>
<keyword evidence="3 7" id="KW-0694">RNA-binding</keyword>
<evidence type="ECO:0000313" key="9">
    <source>
        <dbReference type="EMBL" id="ATY40909.1"/>
    </source>
</evidence>
<keyword evidence="2 7" id="KW-0699">rRNA-binding</keyword>
<dbReference type="PIRSF" id="PIRSF002122">
    <property type="entry name" value="RPS7p_RPS7a_RPS5e_RPS7o"/>
    <property type="match status" value="1"/>
</dbReference>
<dbReference type="GO" id="GO:0003735">
    <property type="term" value="F:structural constituent of ribosome"/>
    <property type="evidence" value="ECO:0007669"/>
    <property type="project" value="InterPro"/>
</dbReference>
<dbReference type="GO" id="GO:0019843">
    <property type="term" value="F:rRNA binding"/>
    <property type="evidence" value="ECO:0007669"/>
    <property type="project" value="UniProtKB-KW"/>
</dbReference>
<dbReference type="InterPro" id="IPR005717">
    <property type="entry name" value="Ribosomal_uS7_bac/org-type"/>
</dbReference>
<dbReference type="PROSITE" id="PS00052">
    <property type="entry name" value="RIBOSOMAL_S7"/>
    <property type="match status" value="1"/>
</dbReference>
<gene>
    <name evidence="9" type="primary">rps7</name>
</gene>
<evidence type="ECO:0000256" key="4">
    <source>
        <dbReference type="ARBA" id="ARBA00022980"/>
    </source>
</evidence>
<evidence type="ECO:0000259" key="8">
    <source>
        <dbReference type="Pfam" id="PF00177"/>
    </source>
</evidence>